<sequence length="376" mass="42282">MSLLHNDRLDCRSYASARRAACAIGGSAVTLPATKQRGDIRAKARARKTSAKDEAMDGELSKALETFHRPMPSDSMLQFTVTEDGYKKIVEERDSCNRKYRVWYDGYSFTVTIICCPSDLHNMAAVTVVDSLVAEAVRVLRTAGISDDVISRIKKPGNETSASRSRTRSYREPDGAVLFEDRTSPRIHRIVLEVGFSQNYIPLQRATMWWIEEKISPVAILLCLTERHKSSGATRRVFRSEEDMDAEMEKYIEAFDRQQRQGNHALGPLVYDGYSWFGTLQQAFFETWRRTDTGMVKNGPLYLVNDGLDVSVATPLDLGDFTLGDIVPSNAGIGDVMRSSALNFVRPQTYIQVLSDAIFRTALNRVAETFEVEEHP</sequence>
<accession>A0A1E3Q038</accession>
<dbReference type="AlphaFoldDB" id="A0A1E3Q038"/>
<dbReference type="OrthoDB" id="4354667at2759"/>
<protein>
    <submittedName>
        <fullName evidence="1">Uncharacterized protein</fullName>
    </submittedName>
</protein>
<gene>
    <name evidence="1" type="ORF">LIPSTDRAFT_5743</name>
</gene>
<proteinExistence type="predicted"/>
<name>A0A1E3Q038_LIPST</name>
<dbReference type="Proteomes" id="UP000094385">
    <property type="component" value="Unassembled WGS sequence"/>
</dbReference>
<keyword evidence="2" id="KW-1185">Reference proteome</keyword>
<organism evidence="1 2">
    <name type="scientific">Lipomyces starkeyi NRRL Y-11557</name>
    <dbReference type="NCBI Taxonomy" id="675824"/>
    <lineage>
        <taxon>Eukaryota</taxon>
        <taxon>Fungi</taxon>
        <taxon>Dikarya</taxon>
        <taxon>Ascomycota</taxon>
        <taxon>Saccharomycotina</taxon>
        <taxon>Lipomycetes</taxon>
        <taxon>Lipomycetales</taxon>
        <taxon>Lipomycetaceae</taxon>
        <taxon>Lipomyces</taxon>
    </lineage>
</organism>
<dbReference type="EMBL" id="KV454299">
    <property type="protein sequence ID" value="ODQ70996.1"/>
    <property type="molecule type" value="Genomic_DNA"/>
</dbReference>
<evidence type="ECO:0000313" key="1">
    <source>
        <dbReference type="EMBL" id="ODQ70996.1"/>
    </source>
</evidence>
<evidence type="ECO:0000313" key="2">
    <source>
        <dbReference type="Proteomes" id="UP000094385"/>
    </source>
</evidence>
<reference evidence="1 2" key="1">
    <citation type="journal article" date="2016" name="Proc. Natl. Acad. Sci. U.S.A.">
        <title>Comparative genomics of biotechnologically important yeasts.</title>
        <authorList>
            <person name="Riley R."/>
            <person name="Haridas S."/>
            <person name="Wolfe K.H."/>
            <person name="Lopes M.R."/>
            <person name="Hittinger C.T."/>
            <person name="Goeker M."/>
            <person name="Salamov A.A."/>
            <person name="Wisecaver J.H."/>
            <person name="Long T.M."/>
            <person name="Calvey C.H."/>
            <person name="Aerts A.L."/>
            <person name="Barry K.W."/>
            <person name="Choi C."/>
            <person name="Clum A."/>
            <person name="Coughlan A.Y."/>
            <person name="Deshpande S."/>
            <person name="Douglass A.P."/>
            <person name="Hanson S.J."/>
            <person name="Klenk H.-P."/>
            <person name="LaButti K.M."/>
            <person name="Lapidus A."/>
            <person name="Lindquist E.A."/>
            <person name="Lipzen A.M."/>
            <person name="Meier-Kolthoff J.P."/>
            <person name="Ohm R.A."/>
            <person name="Otillar R.P."/>
            <person name="Pangilinan J.L."/>
            <person name="Peng Y."/>
            <person name="Rokas A."/>
            <person name="Rosa C.A."/>
            <person name="Scheuner C."/>
            <person name="Sibirny A.A."/>
            <person name="Slot J.C."/>
            <person name="Stielow J.B."/>
            <person name="Sun H."/>
            <person name="Kurtzman C.P."/>
            <person name="Blackwell M."/>
            <person name="Grigoriev I.V."/>
            <person name="Jeffries T.W."/>
        </authorList>
    </citation>
    <scope>NUCLEOTIDE SEQUENCE [LARGE SCALE GENOMIC DNA]</scope>
    <source>
        <strain evidence="1 2">NRRL Y-11557</strain>
    </source>
</reference>